<feature type="compositionally biased region" description="Gly residues" evidence="5">
    <location>
        <begin position="148"/>
        <end position="167"/>
    </location>
</feature>
<keyword evidence="2" id="KW-0240">DNA-directed RNA polymerase</keyword>
<dbReference type="GO" id="GO:0003677">
    <property type="term" value="F:DNA binding"/>
    <property type="evidence" value="ECO:0007669"/>
    <property type="project" value="InterPro"/>
</dbReference>
<name>A0A0G4M3T8_VERLO</name>
<dbReference type="GO" id="GO:0005666">
    <property type="term" value="C:RNA polymerase III complex"/>
    <property type="evidence" value="ECO:0007669"/>
    <property type="project" value="InterPro"/>
</dbReference>
<dbReference type="EMBL" id="CVQH01020940">
    <property type="protein sequence ID" value="CRK28941.1"/>
    <property type="molecule type" value="Genomic_DNA"/>
</dbReference>
<comment type="subcellular location">
    <subcellularLocation>
        <location evidence="1">Nucleus</location>
    </subcellularLocation>
</comment>
<dbReference type="PANTHER" id="PTHR13408">
    <property type="entry name" value="DNA-DIRECTED RNA POLYMERASE III"/>
    <property type="match status" value="1"/>
</dbReference>
<gene>
    <name evidence="6" type="ORF">BN1708_015404</name>
    <name evidence="7" type="ORF">BN1723_007950</name>
</gene>
<feature type="region of interest" description="Disordered" evidence="5">
    <location>
        <begin position="243"/>
        <end position="281"/>
    </location>
</feature>
<feature type="compositionally biased region" description="Basic and acidic residues" evidence="5">
    <location>
        <begin position="76"/>
        <end position="104"/>
    </location>
</feature>
<evidence type="ECO:0000313" key="9">
    <source>
        <dbReference type="Proteomes" id="UP000045706"/>
    </source>
</evidence>
<feature type="region of interest" description="Disordered" evidence="5">
    <location>
        <begin position="311"/>
        <end position="344"/>
    </location>
</feature>
<dbReference type="InterPro" id="IPR007811">
    <property type="entry name" value="RPC4"/>
</dbReference>
<evidence type="ECO:0000313" key="8">
    <source>
        <dbReference type="Proteomes" id="UP000044602"/>
    </source>
</evidence>
<proteinExistence type="predicted"/>
<accession>A0A0G4M3T8</accession>
<evidence type="ECO:0000256" key="3">
    <source>
        <dbReference type="ARBA" id="ARBA00023163"/>
    </source>
</evidence>
<keyword evidence="8" id="KW-1185">Reference proteome</keyword>
<dbReference type="EMBL" id="CVQI01037384">
    <property type="protein sequence ID" value="CRK48308.1"/>
    <property type="molecule type" value="Genomic_DNA"/>
</dbReference>
<evidence type="ECO:0000313" key="7">
    <source>
        <dbReference type="EMBL" id="CRK48308.1"/>
    </source>
</evidence>
<dbReference type="Proteomes" id="UP000044602">
    <property type="component" value="Unassembled WGS sequence"/>
</dbReference>
<dbReference type="AlphaFoldDB" id="A0A0G4M3T8"/>
<dbReference type="Proteomes" id="UP000045706">
    <property type="component" value="Unassembled WGS sequence"/>
</dbReference>
<feature type="compositionally biased region" description="Low complexity" evidence="5">
    <location>
        <begin position="14"/>
        <end position="47"/>
    </location>
</feature>
<evidence type="ECO:0000256" key="1">
    <source>
        <dbReference type="ARBA" id="ARBA00004123"/>
    </source>
</evidence>
<evidence type="ECO:0000256" key="5">
    <source>
        <dbReference type="SAM" id="MobiDB-lite"/>
    </source>
</evidence>
<feature type="region of interest" description="Disordered" evidence="5">
    <location>
        <begin position="1"/>
        <end position="222"/>
    </location>
</feature>
<keyword evidence="3" id="KW-0804">Transcription</keyword>
<evidence type="ECO:0000256" key="2">
    <source>
        <dbReference type="ARBA" id="ARBA00022478"/>
    </source>
</evidence>
<reference evidence="8 9" key="1">
    <citation type="submission" date="2015-05" db="EMBL/GenBank/DDBJ databases">
        <authorList>
            <person name="Fogelqvist Johan"/>
        </authorList>
    </citation>
    <scope>NUCLEOTIDE SEQUENCE [LARGE SCALE GENOMIC DNA]</scope>
    <source>
        <strain evidence="6">VL1</strain>
        <strain evidence="7">VL2</strain>
    </source>
</reference>
<sequence length="604" mass="64424">MAPEARGRVRPRGRAAGAATRDTAAAAEATTPTAAAAQHPVVTTAPTDGSVPPSTRGETVAKPTRGPLAGRRPRNIRRDEASRDALARQEQSKENARAKEEARNQARTRGRSQRSRGSAMGRGGAMSRGGGAAASGPFSQFLESASGRSGGWGSGGGSGGGAGGSGFGSTARGVKGEGKPGFGPSGLYDVEARINADRFAGMPPNREPDASDEATAALINADPGARWPMGILRVDRKEEKKALATTAELEAEEHAQDEGSLYVEGEDRARPNKPQPAQEDDAVWHAAPRGVTDVKAEGDADVSIDFDAHDKSQAAEPMEIDSKSVSPVGDGPAERKPKKKAALDTETEMMTADMRMLLSELGPADDGSLTHNRDGRLYLFQFPPVLPPLHVISGSSVVKSEGDDTVMLEQGAGGSIDLTGSDEQRKPKVEGEIKVSVSEMAENLKQGGMIGKMNVRKSGKVEFDWGGCTLELGPAAGMNFLTTAVIIEEADEKAKNAEHGGDAYGMGKIMGRFVLAPRWSDEEEWVVDPEDLKIDEWQIIQRLTGLGYFSIRSSKCQRRKYTLPLYSTGSNHIEPGRELSSMVELVTPLHWFIGARRKNRLRIH</sequence>
<feature type="compositionally biased region" description="Gly residues" evidence="5">
    <location>
        <begin position="120"/>
        <end position="133"/>
    </location>
</feature>
<protein>
    <submittedName>
        <fullName evidence="6">Uncharacterized protein</fullName>
    </submittedName>
</protein>
<evidence type="ECO:0000256" key="4">
    <source>
        <dbReference type="ARBA" id="ARBA00023242"/>
    </source>
</evidence>
<keyword evidence="4" id="KW-0539">Nucleus</keyword>
<dbReference type="STRING" id="100787.A0A0G4M3T8"/>
<dbReference type="PANTHER" id="PTHR13408:SF0">
    <property type="entry name" value="DNA-DIRECTED RNA POLYMERASE III SUBUNIT RPC4"/>
    <property type="match status" value="1"/>
</dbReference>
<dbReference type="GO" id="GO:0042797">
    <property type="term" value="P:tRNA transcription by RNA polymerase III"/>
    <property type="evidence" value="ECO:0007669"/>
    <property type="project" value="TreeGrafter"/>
</dbReference>
<organism evidence="6 8">
    <name type="scientific">Verticillium longisporum</name>
    <name type="common">Verticillium dahliae var. longisporum</name>
    <dbReference type="NCBI Taxonomy" id="100787"/>
    <lineage>
        <taxon>Eukaryota</taxon>
        <taxon>Fungi</taxon>
        <taxon>Dikarya</taxon>
        <taxon>Ascomycota</taxon>
        <taxon>Pezizomycotina</taxon>
        <taxon>Sordariomycetes</taxon>
        <taxon>Hypocreomycetidae</taxon>
        <taxon>Glomerellales</taxon>
        <taxon>Plectosphaerellaceae</taxon>
        <taxon>Verticillium</taxon>
    </lineage>
</organism>
<dbReference type="Pfam" id="PF05132">
    <property type="entry name" value="RNA_pol_Rpc4"/>
    <property type="match status" value="1"/>
</dbReference>
<evidence type="ECO:0000313" key="6">
    <source>
        <dbReference type="EMBL" id="CRK28941.1"/>
    </source>
</evidence>